<gene>
    <name evidence="1" type="ORF">LEA_08427</name>
</gene>
<accession>K1TNL3</accession>
<feature type="non-terminal residue" evidence="1">
    <location>
        <position position="32"/>
    </location>
</feature>
<proteinExistence type="predicted"/>
<name>K1TNL3_9ZZZZ</name>
<evidence type="ECO:0000313" key="1">
    <source>
        <dbReference type="EMBL" id="EKC69174.1"/>
    </source>
</evidence>
<reference evidence="1" key="1">
    <citation type="journal article" date="2013" name="Environ. Microbiol.">
        <title>Microbiota from the distal guts of lean and obese adolescents exhibit partial functional redundancy besides clear differences in community structure.</title>
        <authorList>
            <person name="Ferrer M."/>
            <person name="Ruiz A."/>
            <person name="Lanza F."/>
            <person name="Haange S.B."/>
            <person name="Oberbach A."/>
            <person name="Till H."/>
            <person name="Bargiela R."/>
            <person name="Campoy C."/>
            <person name="Segura M.T."/>
            <person name="Richter M."/>
            <person name="von Bergen M."/>
            <person name="Seifert J."/>
            <person name="Suarez A."/>
        </authorList>
    </citation>
    <scope>NUCLEOTIDE SEQUENCE</scope>
</reference>
<sequence>MSGLMSPGMPNTASEISDKIGHIMNYGDGWYG</sequence>
<organism evidence="1">
    <name type="scientific">human gut metagenome</name>
    <dbReference type="NCBI Taxonomy" id="408170"/>
    <lineage>
        <taxon>unclassified sequences</taxon>
        <taxon>metagenomes</taxon>
        <taxon>organismal metagenomes</taxon>
    </lineage>
</organism>
<protein>
    <submittedName>
        <fullName evidence="1">Uncharacterized protein</fullName>
    </submittedName>
</protein>
<dbReference type="AlphaFoldDB" id="K1TNL3"/>
<dbReference type="EMBL" id="AJWY01005603">
    <property type="protein sequence ID" value="EKC69174.1"/>
    <property type="molecule type" value="Genomic_DNA"/>
</dbReference>
<comment type="caution">
    <text evidence="1">The sequence shown here is derived from an EMBL/GenBank/DDBJ whole genome shotgun (WGS) entry which is preliminary data.</text>
</comment>